<dbReference type="Proteomes" id="UP000054217">
    <property type="component" value="Unassembled WGS sequence"/>
</dbReference>
<keyword evidence="1" id="KW-0472">Membrane</keyword>
<evidence type="ECO:0000256" key="1">
    <source>
        <dbReference type="SAM" id="Phobius"/>
    </source>
</evidence>
<reference evidence="2 3" key="1">
    <citation type="submission" date="2014-04" db="EMBL/GenBank/DDBJ databases">
        <authorList>
            <consortium name="DOE Joint Genome Institute"/>
            <person name="Kuo A."/>
            <person name="Kohler A."/>
            <person name="Costa M.D."/>
            <person name="Nagy L.G."/>
            <person name="Floudas D."/>
            <person name="Copeland A."/>
            <person name="Barry K.W."/>
            <person name="Cichocki N."/>
            <person name="Veneault-Fourrey C."/>
            <person name="LaButti K."/>
            <person name="Lindquist E.A."/>
            <person name="Lipzen A."/>
            <person name="Lundell T."/>
            <person name="Morin E."/>
            <person name="Murat C."/>
            <person name="Sun H."/>
            <person name="Tunlid A."/>
            <person name="Henrissat B."/>
            <person name="Grigoriev I.V."/>
            <person name="Hibbett D.S."/>
            <person name="Martin F."/>
            <person name="Nordberg H.P."/>
            <person name="Cantor M.N."/>
            <person name="Hua S.X."/>
        </authorList>
    </citation>
    <scope>NUCLEOTIDE SEQUENCE [LARGE SCALE GENOMIC DNA]</scope>
    <source>
        <strain evidence="2 3">Marx 270</strain>
    </source>
</reference>
<name>A0A0C3P4D2_PISTI</name>
<keyword evidence="1" id="KW-1133">Transmembrane helix</keyword>
<dbReference type="InParanoid" id="A0A0C3P4D2"/>
<evidence type="ECO:0000313" key="2">
    <source>
        <dbReference type="EMBL" id="KIO02134.1"/>
    </source>
</evidence>
<accession>A0A0C3P4D2</accession>
<protein>
    <submittedName>
        <fullName evidence="2">Uncharacterized protein</fullName>
    </submittedName>
</protein>
<dbReference type="EMBL" id="KN831983">
    <property type="protein sequence ID" value="KIO02134.1"/>
    <property type="molecule type" value="Genomic_DNA"/>
</dbReference>
<evidence type="ECO:0000313" key="3">
    <source>
        <dbReference type="Proteomes" id="UP000054217"/>
    </source>
</evidence>
<proteinExistence type="predicted"/>
<feature type="transmembrane region" description="Helical" evidence="1">
    <location>
        <begin position="12"/>
        <end position="35"/>
    </location>
</feature>
<sequence length="105" mass="11631">MDYGQHIKAAQFLLVLPSIYSSTTTIIIMVNLYLVPYCAINDDARRQLAAFATKDVKNQFIEYLKGVQGVQVGDWYELPNGTDVDDANAMAAQLGGTVYDLPVRN</sequence>
<keyword evidence="3" id="KW-1185">Reference proteome</keyword>
<reference evidence="3" key="2">
    <citation type="submission" date="2015-01" db="EMBL/GenBank/DDBJ databases">
        <title>Evolutionary Origins and Diversification of the Mycorrhizal Mutualists.</title>
        <authorList>
            <consortium name="DOE Joint Genome Institute"/>
            <consortium name="Mycorrhizal Genomics Consortium"/>
            <person name="Kohler A."/>
            <person name="Kuo A."/>
            <person name="Nagy L.G."/>
            <person name="Floudas D."/>
            <person name="Copeland A."/>
            <person name="Barry K.W."/>
            <person name="Cichocki N."/>
            <person name="Veneault-Fourrey C."/>
            <person name="LaButti K."/>
            <person name="Lindquist E.A."/>
            <person name="Lipzen A."/>
            <person name="Lundell T."/>
            <person name="Morin E."/>
            <person name="Murat C."/>
            <person name="Riley R."/>
            <person name="Ohm R."/>
            <person name="Sun H."/>
            <person name="Tunlid A."/>
            <person name="Henrissat B."/>
            <person name="Grigoriev I.V."/>
            <person name="Hibbett D.S."/>
            <person name="Martin F."/>
        </authorList>
    </citation>
    <scope>NUCLEOTIDE SEQUENCE [LARGE SCALE GENOMIC DNA]</scope>
    <source>
        <strain evidence="3">Marx 270</strain>
    </source>
</reference>
<dbReference type="HOGENOM" id="CLU_176461_0_0_1"/>
<organism evidence="2 3">
    <name type="scientific">Pisolithus tinctorius Marx 270</name>
    <dbReference type="NCBI Taxonomy" id="870435"/>
    <lineage>
        <taxon>Eukaryota</taxon>
        <taxon>Fungi</taxon>
        <taxon>Dikarya</taxon>
        <taxon>Basidiomycota</taxon>
        <taxon>Agaricomycotina</taxon>
        <taxon>Agaricomycetes</taxon>
        <taxon>Agaricomycetidae</taxon>
        <taxon>Boletales</taxon>
        <taxon>Sclerodermatineae</taxon>
        <taxon>Pisolithaceae</taxon>
        <taxon>Pisolithus</taxon>
    </lineage>
</organism>
<keyword evidence="1" id="KW-0812">Transmembrane</keyword>
<gene>
    <name evidence="2" type="ORF">M404DRAFT_1002561</name>
</gene>
<dbReference type="OrthoDB" id="3275666at2759"/>
<dbReference type="AlphaFoldDB" id="A0A0C3P4D2"/>